<gene>
    <name evidence="2" type="ORF">EPI10_016755</name>
</gene>
<sequence length="300" mass="35067">MKTKLSQQRMSKTRRSCGFINGIDVDAEGSRGGLCLAWRTGMDVTLKSFSKWHIDVMVKEDGSQAEWRFTGFYSSPYSKDQNQVWDLLKILSQNGTGPWLVIGDFNEIMYSFEKKRGLPRDQRRMEIFRETLTECQLTDIGFSGASFTWERGNLLETNIRERLDRGVANDEWISLFPMGRVQHLPFSTSDHCPLLINTVSVNSYSRHHRFHFEVWWTMEESFEEVLRGIWESSSEPLMEKLKSLQNGLEEWAGVIKRKKGELKKKLSQELEMLLLEERDDETLARIIDTKIHLNMEIEKD</sequence>
<dbReference type="GO" id="GO:0003964">
    <property type="term" value="F:RNA-directed DNA polymerase activity"/>
    <property type="evidence" value="ECO:0007669"/>
    <property type="project" value="UniProtKB-KW"/>
</dbReference>
<dbReference type="PANTHER" id="PTHR33710">
    <property type="entry name" value="BNAC02G09200D PROTEIN"/>
    <property type="match status" value="1"/>
</dbReference>
<comment type="caution">
    <text evidence="2">The sequence shown here is derived from an EMBL/GenBank/DDBJ whole genome shotgun (WGS) entry which is preliminary data.</text>
</comment>
<name>A0A5B6VPQ3_9ROSI</name>
<evidence type="ECO:0000313" key="2">
    <source>
        <dbReference type="EMBL" id="KAA3471101.1"/>
    </source>
</evidence>
<reference evidence="3" key="1">
    <citation type="journal article" date="2019" name="Plant Biotechnol. J.">
        <title>Genome sequencing of the Australian wild diploid species Gossypium australe highlights disease resistance and delayed gland morphogenesis.</title>
        <authorList>
            <person name="Cai Y."/>
            <person name="Cai X."/>
            <person name="Wang Q."/>
            <person name="Wang P."/>
            <person name="Zhang Y."/>
            <person name="Cai C."/>
            <person name="Xu Y."/>
            <person name="Wang K."/>
            <person name="Zhou Z."/>
            <person name="Wang C."/>
            <person name="Geng S."/>
            <person name="Li B."/>
            <person name="Dong Q."/>
            <person name="Hou Y."/>
            <person name="Wang H."/>
            <person name="Ai P."/>
            <person name="Liu Z."/>
            <person name="Yi F."/>
            <person name="Sun M."/>
            <person name="An G."/>
            <person name="Cheng J."/>
            <person name="Zhang Y."/>
            <person name="Shi Q."/>
            <person name="Xie Y."/>
            <person name="Shi X."/>
            <person name="Chang Y."/>
            <person name="Huang F."/>
            <person name="Chen Y."/>
            <person name="Hong S."/>
            <person name="Mi L."/>
            <person name="Sun Q."/>
            <person name="Zhang L."/>
            <person name="Zhou B."/>
            <person name="Peng R."/>
            <person name="Zhang X."/>
            <person name="Liu F."/>
        </authorList>
    </citation>
    <scope>NUCLEOTIDE SEQUENCE [LARGE SCALE GENOMIC DNA]</scope>
    <source>
        <strain evidence="3">cv. PA1801</strain>
    </source>
</reference>
<protein>
    <submittedName>
        <fullName evidence="2">Reverse transcriptase</fullName>
    </submittedName>
</protein>
<dbReference type="Pfam" id="PF03372">
    <property type="entry name" value="Exo_endo_phos"/>
    <property type="match status" value="1"/>
</dbReference>
<dbReference type="SUPFAM" id="SSF56219">
    <property type="entry name" value="DNase I-like"/>
    <property type="match status" value="1"/>
</dbReference>
<dbReference type="PANTHER" id="PTHR33710:SF62">
    <property type="entry name" value="DUF4283 DOMAIN PROTEIN"/>
    <property type="match status" value="1"/>
</dbReference>
<accession>A0A5B6VPQ3</accession>
<dbReference type="AlphaFoldDB" id="A0A5B6VPQ3"/>
<dbReference type="InterPro" id="IPR005135">
    <property type="entry name" value="Endo/exonuclease/phosphatase"/>
</dbReference>
<evidence type="ECO:0000259" key="1">
    <source>
        <dbReference type="Pfam" id="PF03372"/>
    </source>
</evidence>
<keyword evidence="2" id="KW-0808">Transferase</keyword>
<dbReference type="EMBL" id="SMMG02000006">
    <property type="protein sequence ID" value="KAA3471101.1"/>
    <property type="molecule type" value="Genomic_DNA"/>
</dbReference>
<evidence type="ECO:0000313" key="3">
    <source>
        <dbReference type="Proteomes" id="UP000325315"/>
    </source>
</evidence>
<keyword evidence="2" id="KW-0548">Nucleotidyltransferase</keyword>
<dbReference type="InterPro" id="IPR036691">
    <property type="entry name" value="Endo/exonu/phosph_ase_sf"/>
</dbReference>
<organism evidence="2 3">
    <name type="scientific">Gossypium australe</name>
    <dbReference type="NCBI Taxonomy" id="47621"/>
    <lineage>
        <taxon>Eukaryota</taxon>
        <taxon>Viridiplantae</taxon>
        <taxon>Streptophyta</taxon>
        <taxon>Embryophyta</taxon>
        <taxon>Tracheophyta</taxon>
        <taxon>Spermatophyta</taxon>
        <taxon>Magnoliopsida</taxon>
        <taxon>eudicotyledons</taxon>
        <taxon>Gunneridae</taxon>
        <taxon>Pentapetalae</taxon>
        <taxon>rosids</taxon>
        <taxon>malvids</taxon>
        <taxon>Malvales</taxon>
        <taxon>Malvaceae</taxon>
        <taxon>Malvoideae</taxon>
        <taxon>Gossypium</taxon>
    </lineage>
</organism>
<dbReference type="OrthoDB" id="1001388at2759"/>
<dbReference type="Gene3D" id="3.60.10.10">
    <property type="entry name" value="Endonuclease/exonuclease/phosphatase"/>
    <property type="match status" value="1"/>
</dbReference>
<dbReference type="Proteomes" id="UP000325315">
    <property type="component" value="Unassembled WGS sequence"/>
</dbReference>
<feature type="domain" description="Endonuclease/exonuclease/phosphatase" evidence="1">
    <location>
        <begin position="31"/>
        <end position="172"/>
    </location>
</feature>
<proteinExistence type="predicted"/>
<keyword evidence="2" id="KW-0695">RNA-directed DNA polymerase</keyword>
<keyword evidence="3" id="KW-1185">Reference proteome</keyword>